<dbReference type="RefSeq" id="WP_154780800.1">
    <property type="nucleotide sequence ID" value="NZ_WMBC01000013.1"/>
</dbReference>
<accession>A0A844GLQ5</accession>
<dbReference type="AlphaFoldDB" id="A0A844GLQ5"/>
<protein>
    <recommendedName>
        <fullName evidence="3">Alpha/beta hydrolase</fullName>
    </recommendedName>
</protein>
<reference evidence="1 2" key="1">
    <citation type="submission" date="2019-11" db="EMBL/GenBank/DDBJ databases">
        <title>Draft genome sequence of Blautia luti DSM 14534T, isolated from human stool.</title>
        <authorList>
            <person name="Ortiz R."/>
            <person name="Melis-Arcos F."/>
            <person name="Covarrubias P."/>
            <person name="Cardenas J.P."/>
            <person name="Perez-Donoso J."/>
            <person name="Almonacid D."/>
        </authorList>
    </citation>
    <scope>NUCLEOTIDE SEQUENCE [LARGE SCALE GENOMIC DNA]</scope>
    <source>
        <strain evidence="1 2">DSM 14534</strain>
    </source>
</reference>
<evidence type="ECO:0008006" key="3">
    <source>
        <dbReference type="Google" id="ProtNLM"/>
    </source>
</evidence>
<sequence length="61" mass="6870">MVFKTTGNKSNSVILFFHAMGVTGESSMSVAEKMAEKYYCIMPTSTVYCSGQRYQSKRDEI</sequence>
<dbReference type="Proteomes" id="UP000437824">
    <property type="component" value="Unassembled WGS sequence"/>
</dbReference>
<comment type="caution">
    <text evidence="1">The sequence shown here is derived from an EMBL/GenBank/DDBJ whole genome shotgun (WGS) entry which is preliminary data.</text>
</comment>
<proteinExistence type="predicted"/>
<evidence type="ECO:0000313" key="1">
    <source>
        <dbReference type="EMBL" id="MTD62289.1"/>
    </source>
</evidence>
<evidence type="ECO:0000313" key="2">
    <source>
        <dbReference type="Proteomes" id="UP000437824"/>
    </source>
</evidence>
<name>A0A844GLQ5_9FIRM</name>
<dbReference type="EMBL" id="WMBC01000013">
    <property type="protein sequence ID" value="MTD62289.1"/>
    <property type="molecule type" value="Genomic_DNA"/>
</dbReference>
<gene>
    <name evidence="1" type="ORF">GKZ57_13850</name>
</gene>
<organism evidence="1 2">
    <name type="scientific">Blautia luti DSM 14534 = JCM 17040</name>
    <dbReference type="NCBI Taxonomy" id="649762"/>
    <lineage>
        <taxon>Bacteria</taxon>
        <taxon>Bacillati</taxon>
        <taxon>Bacillota</taxon>
        <taxon>Clostridia</taxon>
        <taxon>Lachnospirales</taxon>
        <taxon>Lachnospiraceae</taxon>
        <taxon>Blautia</taxon>
    </lineage>
</organism>